<dbReference type="AlphaFoldDB" id="A0AAD2HQI5"/>
<organism evidence="1 2">
    <name type="scientific">Mycena citricolor</name>
    <dbReference type="NCBI Taxonomy" id="2018698"/>
    <lineage>
        <taxon>Eukaryota</taxon>
        <taxon>Fungi</taxon>
        <taxon>Dikarya</taxon>
        <taxon>Basidiomycota</taxon>
        <taxon>Agaricomycotina</taxon>
        <taxon>Agaricomycetes</taxon>
        <taxon>Agaricomycetidae</taxon>
        <taxon>Agaricales</taxon>
        <taxon>Marasmiineae</taxon>
        <taxon>Mycenaceae</taxon>
        <taxon>Mycena</taxon>
    </lineage>
</organism>
<accession>A0AAD2HQI5</accession>
<protein>
    <submittedName>
        <fullName evidence="1">Uncharacterized protein</fullName>
    </submittedName>
</protein>
<feature type="non-terminal residue" evidence="1">
    <location>
        <position position="66"/>
    </location>
</feature>
<proteinExistence type="predicted"/>
<reference evidence="1" key="1">
    <citation type="submission" date="2023-11" db="EMBL/GenBank/DDBJ databases">
        <authorList>
            <person name="De Vega J J."/>
            <person name="De Vega J J."/>
        </authorList>
    </citation>
    <scope>NUCLEOTIDE SEQUENCE</scope>
</reference>
<sequence length="66" mass="7257">MGFPLKAAQAEGLERAAINDEHAYDVGNGHQRLRISIYTSSSHGVPGPQHTRSIYQSKQTMSFVVD</sequence>
<dbReference type="Proteomes" id="UP001295794">
    <property type="component" value="Unassembled WGS sequence"/>
</dbReference>
<comment type="caution">
    <text evidence="1">The sequence shown here is derived from an EMBL/GenBank/DDBJ whole genome shotgun (WGS) entry which is preliminary data.</text>
</comment>
<name>A0AAD2HQI5_9AGAR</name>
<evidence type="ECO:0000313" key="1">
    <source>
        <dbReference type="EMBL" id="CAK5280273.1"/>
    </source>
</evidence>
<dbReference type="EMBL" id="CAVNYO010000440">
    <property type="protein sequence ID" value="CAK5280273.1"/>
    <property type="molecule type" value="Genomic_DNA"/>
</dbReference>
<keyword evidence="2" id="KW-1185">Reference proteome</keyword>
<gene>
    <name evidence="1" type="ORF">MYCIT1_LOCUS30752</name>
</gene>
<evidence type="ECO:0000313" key="2">
    <source>
        <dbReference type="Proteomes" id="UP001295794"/>
    </source>
</evidence>